<keyword evidence="4" id="KW-0539">Nucleus</keyword>
<dbReference type="GO" id="GO:0034715">
    <property type="term" value="C:pICln-Sm protein complex"/>
    <property type="evidence" value="ECO:0007669"/>
    <property type="project" value="TreeGrafter"/>
</dbReference>
<name>A0A4P9XKK2_9FUNG</name>
<keyword evidence="7" id="KW-1185">Reference proteome</keyword>
<evidence type="ECO:0000256" key="1">
    <source>
        <dbReference type="ARBA" id="ARBA00004123"/>
    </source>
</evidence>
<feature type="compositionally biased region" description="Acidic residues" evidence="5">
    <location>
        <begin position="110"/>
        <end position="132"/>
    </location>
</feature>
<feature type="region of interest" description="Disordered" evidence="5">
    <location>
        <begin position="105"/>
        <end position="133"/>
    </location>
</feature>
<reference evidence="7" key="1">
    <citation type="journal article" date="2018" name="Nat. Microbiol.">
        <title>Leveraging single-cell genomics to expand the fungal tree of life.</title>
        <authorList>
            <person name="Ahrendt S.R."/>
            <person name="Quandt C.A."/>
            <person name="Ciobanu D."/>
            <person name="Clum A."/>
            <person name="Salamov A."/>
            <person name="Andreopoulos B."/>
            <person name="Cheng J.F."/>
            <person name="Woyke T."/>
            <person name="Pelin A."/>
            <person name="Henrissat B."/>
            <person name="Reynolds N.K."/>
            <person name="Benny G.L."/>
            <person name="Smith M.E."/>
            <person name="James T.Y."/>
            <person name="Grigoriev I.V."/>
        </authorList>
    </citation>
    <scope>NUCLEOTIDE SEQUENCE [LARGE SCALE GENOMIC DNA]</scope>
    <source>
        <strain evidence="7">RSA 1356</strain>
    </source>
</reference>
<dbReference type="OrthoDB" id="19714at2759"/>
<evidence type="ECO:0000256" key="4">
    <source>
        <dbReference type="ARBA" id="ARBA00023242"/>
    </source>
</evidence>
<dbReference type="GO" id="GO:0005681">
    <property type="term" value="C:spliceosomal complex"/>
    <property type="evidence" value="ECO:0007669"/>
    <property type="project" value="TreeGrafter"/>
</dbReference>
<proteinExistence type="predicted"/>
<dbReference type="InterPro" id="IPR011993">
    <property type="entry name" value="PH-like_dom_sf"/>
</dbReference>
<accession>A0A4P9XKK2</accession>
<dbReference type="Gene3D" id="2.30.29.30">
    <property type="entry name" value="Pleckstrin-homology domain (PH domain)/Phosphotyrosine-binding domain (PTB)"/>
    <property type="match status" value="1"/>
</dbReference>
<dbReference type="STRING" id="78915.A0A4P9XKK2"/>
<evidence type="ECO:0000256" key="3">
    <source>
        <dbReference type="ARBA" id="ARBA00022490"/>
    </source>
</evidence>
<feature type="compositionally biased region" description="Basic and acidic residues" evidence="5">
    <location>
        <begin position="224"/>
        <end position="236"/>
    </location>
</feature>
<evidence type="ECO:0000256" key="5">
    <source>
        <dbReference type="SAM" id="MobiDB-lite"/>
    </source>
</evidence>
<dbReference type="Proteomes" id="UP000271241">
    <property type="component" value="Unassembled WGS sequence"/>
</dbReference>
<feature type="region of interest" description="Disordered" evidence="5">
    <location>
        <begin position="203"/>
        <end position="236"/>
    </location>
</feature>
<dbReference type="PANTHER" id="PTHR21399:SF0">
    <property type="entry name" value="METHYLOSOME SUBUNIT PICLN"/>
    <property type="match status" value="1"/>
</dbReference>
<dbReference type="GO" id="GO:0000387">
    <property type="term" value="P:spliceosomal snRNP assembly"/>
    <property type="evidence" value="ECO:0007669"/>
    <property type="project" value="TreeGrafter"/>
</dbReference>
<dbReference type="GO" id="GO:0005829">
    <property type="term" value="C:cytosol"/>
    <property type="evidence" value="ECO:0007669"/>
    <property type="project" value="TreeGrafter"/>
</dbReference>
<evidence type="ECO:0000256" key="2">
    <source>
        <dbReference type="ARBA" id="ARBA00004496"/>
    </source>
</evidence>
<dbReference type="GO" id="GO:0045292">
    <property type="term" value="P:mRNA cis splicing, via spliceosome"/>
    <property type="evidence" value="ECO:0007669"/>
    <property type="project" value="TreeGrafter"/>
</dbReference>
<keyword evidence="3" id="KW-0963">Cytoplasm</keyword>
<evidence type="ECO:0000313" key="7">
    <source>
        <dbReference type="Proteomes" id="UP000271241"/>
    </source>
</evidence>
<comment type="subcellular location">
    <subcellularLocation>
        <location evidence="2">Cytoplasm</location>
    </subcellularLocation>
    <subcellularLocation>
        <location evidence="1">Nucleus</location>
    </subcellularLocation>
</comment>
<organism evidence="6 7">
    <name type="scientific">Thamnocephalis sphaerospora</name>
    <dbReference type="NCBI Taxonomy" id="78915"/>
    <lineage>
        <taxon>Eukaryota</taxon>
        <taxon>Fungi</taxon>
        <taxon>Fungi incertae sedis</taxon>
        <taxon>Zoopagomycota</taxon>
        <taxon>Zoopagomycotina</taxon>
        <taxon>Zoopagomycetes</taxon>
        <taxon>Zoopagales</taxon>
        <taxon>Sigmoideomycetaceae</taxon>
        <taxon>Thamnocephalis</taxon>
    </lineage>
</organism>
<protein>
    <submittedName>
        <fullName evidence="6">Regulator of volume decrease after cellular swelling-domain-containing protein</fullName>
    </submittedName>
</protein>
<gene>
    <name evidence="6" type="ORF">THASP1DRAFT_25362</name>
</gene>
<dbReference type="EMBL" id="KZ992915">
    <property type="protein sequence ID" value="RKP06286.1"/>
    <property type="molecule type" value="Genomic_DNA"/>
</dbReference>
<dbReference type="Pfam" id="PF03517">
    <property type="entry name" value="Voldacs"/>
    <property type="match status" value="1"/>
</dbReference>
<sequence length="236" mass="25949">MPTGLITALPELATPEQALQAGGRDALPLGTLVLRYRLANVEARVTPALAQPLAKGDLYVTESASQRGFALEYPDIGMHAISRREADDLPCIYCQVDCRFVDDKAAEQASEADDDDEQQQQQEEEEEEEEDLTEIHLIPDDFGTLDAVFEAISDCAALHPDRDFMEAEGDDEAFVDGQYFTGEMDPEELSEAGRAAMAYLDSIVDGPVPDHDEEDDEEVEGSANDDKKDEQFADAE</sequence>
<dbReference type="AlphaFoldDB" id="A0A4P9XKK2"/>
<dbReference type="InterPro" id="IPR039924">
    <property type="entry name" value="ICln/Lot5/Saf5"/>
</dbReference>
<feature type="compositionally biased region" description="Acidic residues" evidence="5">
    <location>
        <begin position="211"/>
        <end position="220"/>
    </location>
</feature>
<evidence type="ECO:0000313" key="6">
    <source>
        <dbReference type="EMBL" id="RKP06286.1"/>
    </source>
</evidence>
<dbReference type="PANTHER" id="PTHR21399">
    <property type="entry name" value="CHLORIDE CONDUCTANCE REGULATORY PROTEIN ICLN"/>
    <property type="match status" value="1"/>
</dbReference>